<feature type="domain" description="DUF6531" evidence="3">
    <location>
        <begin position="263"/>
        <end position="337"/>
    </location>
</feature>
<dbReference type="SUPFAM" id="SSF69304">
    <property type="entry name" value="Tricorn protease N-terminal domain"/>
    <property type="match status" value="1"/>
</dbReference>
<organism evidence="4 5">
    <name type="scientific">Microbacterium azadirachtae</name>
    <dbReference type="NCBI Taxonomy" id="582680"/>
    <lineage>
        <taxon>Bacteria</taxon>
        <taxon>Bacillati</taxon>
        <taxon>Actinomycetota</taxon>
        <taxon>Actinomycetes</taxon>
        <taxon>Micrococcales</taxon>
        <taxon>Microbacteriaceae</taxon>
        <taxon>Microbacterium</taxon>
    </lineage>
</organism>
<reference evidence="4 5" key="1">
    <citation type="submission" date="2015-02" db="EMBL/GenBank/DDBJ databases">
        <title>Draft genome sequences of ten Microbacterium spp. with emphasis on heavy metal contaminated environments.</title>
        <authorList>
            <person name="Corretto E."/>
        </authorList>
    </citation>
    <scope>NUCLEOTIDE SEQUENCE [LARGE SCALE GENOMIC DNA]</scope>
    <source>
        <strain evidence="4 5">ARN176</strain>
    </source>
</reference>
<dbReference type="InterPro" id="IPR022385">
    <property type="entry name" value="Rhs_assc_core"/>
</dbReference>
<dbReference type="PANTHER" id="PTHR32305">
    <property type="match status" value="1"/>
</dbReference>
<dbReference type="Pfam" id="PF05593">
    <property type="entry name" value="RHS_repeat"/>
    <property type="match status" value="13"/>
</dbReference>
<dbReference type="RefSeq" id="WP_045272591.1">
    <property type="nucleotide sequence ID" value="NZ_JYIX01000036.1"/>
</dbReference>
<keyword evidence="5" id="KW-1185">Reference proteome</keyword>
<feature type="region of interest" description="Disordered" evidence="1">
    <location>
        <begin position="1869"/>
        <end position="1921"/>
    </location>
</feature>
<dbReference type="InterPro" id="IPR045351">
    <property type="entry name" value="DUF6531"/>
</dbReference>
<dbReference type="NCBIfam" id="TIGR01643">
    <property type="entry name" value="YD_repeat_2x"/>
    <property type="match status" value="20"/>
</dbReference>
<dbReference type="Proteomes" id="UP000033740">
    <property type="component" value="Unassembled WGS sequence"/>
</dbReference>
<dbReference type="SUPFAM" id="SSF63829">
    <property type="entry name" value="Calcium-dependent phosphotriesterase"/>
    <property type="match status" value="1"/>
</dbReference>
<feature type="signal peptide" evidence="2">
    <location>
        <begin position="1"/>
        <end position="26"/>
    </location>
</feature>
<dbReference type="InterPro" id="IPR031325">
    <property type="entry name" value="RHS_repeat"/>
</dbReference>
<dbReference type="EC" id="3.1.-.-" evidence="4"/>
<proteinExistence type="predicted"/>
<name>A0A0F0LHQ3_9MICO</name>
<keyword evidence="4" id="KW-0378">Hydrolase</keyword>
<accession>A0A0F0LHQ3</accession>
<dbReference type="PATRIC" id="fig|582680.6.peg.2589"/>
<feature type="compositionally biased region" description="Pro residues" evidence="1">
    <location>
        <begin position="1402"/>
        <end position="1418"/>
    </location>
</feature>
<keyword evidence="2" id="KW-0732">Signal</keyword>
<feature type="compositionally biased region" description="Low complexity" evidence="1">
    <location>
        <begin position="1319"/>
        <end position="1355"/>
    </location>
</feature>
<dbReference type="NCBIfam" id="TIGR03696">
    <property type="entry name" value="Rhs_assc_core"/>
    <property type="match status" value="1"/>
</dbReference>
<protein>
    <submittedName>
        <fullName evidence="4">Putative deoxyribonuclease RhsB</fullName>
        <ecNumber evidence="4">3.1.-.-</ecNumber>
    </submittedName>
</protein>
<feature type="compositionally biased region" description="Polar residues" evidence="1">
    <location>
        <begin position="1898"/>
        <end position="1919"/>
    </location>
</feature>
<evidence type="ECO:0000256" key="1">
    <source>
        <dbReference type="SAM" id="MobiDB-lite"/>
    </source>
</evidence>
<dbReference type="InterPro" id="IPR050708">
    <property type="entry name" value="T6SS_VgrG/RHS"/>
</dbReference>
<feature type="compositionally biased region" description="Gly residues" evidence="1">
    <location>
        <begin position="1379"/>
        <end position="1395"/>
    </location>
</feature>
<dbReference type="EMBL" id="JYIX01000036">
    <property type="protein sequence ID" value="KJL32742.1"/>
    <property type="molecule type" value="Genomic_DNA"/>
</dbReference>
<evidence type="ECO:0000313" key="4">
    <source>
        <dbReference type="EMBL" id="KJL32742.1"/>
    </source>
</evidence>
<dbReference type="Pfam" id="PF20148">
    <property type="entry name" value="DUF6531"/>
    <property type="match status" value="1"/>
</dbReference>
<dbReference type="Gene3D" id="2.180.10.10">
    <property type="entry name" value="RHS repeat-associated core"/>
    <property type="match status" value="7"/>
</dbReference>
<sequence length="2069" mass="215531">MSRRWLAAVAIAAVAASTLSAAPAFAAAKTPTAKVVLDPDNDFSHAIWDGVSYSELPITAQIAKDVKTQLEGLCDTSVLITRDASTPNVAEADRAAMMRDADVSLTISLNNLTGTPWGTASDGGAMAYATMFSNNVAFAQKTSDEWTRFTGRPSAGVNLGSTNGQERPYAEFRNLPGTYAQTFFGFMDHNFDWPAIDGTYQGTKYGFEIDAIVTAIGRQLLDQGITCGDASAGQSAFPTVPSQAELDELFRLGFANWQRYGSDPVNFATGNFLQKADVFTVSGPGGTKTPVSLTYNSMDRRTGAFGRGWSSQVTGSAQTYSDGSVLVTYPDGHTLAFTRNGEGSYKPANAGIYTKLTSDLPAPTDTALVSGQAAKHITVTEPDTSTMVFAVNPVTGKGDLESRTDRQSHVWTYTYQQMTWTSPVPKTQWPVAPDGTSGGPVIAPVTLTVNGSLASVTEPGGQAIGFAMNADGRIEKVTRPDGAVWSFAYSGEQLTSITDPLGRAATYGYDDNKRMSTVTAADGVTFVTNTYDDQGRVVKQVNGDGSISTLAYNGNDTVYTDTTGAKTTFTRDDQGRVVKVVTPLNNTISTGYSNWDTSSKIDGNGKTTSYSYDAQGRPVQVSNADGTSTKVAYTAAGDVAKTTAADGAVTTYTVDAKGRVTGVTGPDDAVWASTFDDAGNLTSRTDPNGNVTAYTYDGHGNLTGITDAAGGVTLLAYDAASRLVSATDPTGAVSTFAYDTVGNLTSRTNADGAATTYAYNATNKVASVTDANGGVTTYAYNNGLQVSSVIDPAGGVTTYGYDSEYRRISVTNADGGVTKYEYNGEGLVTKVTDPNDGVTAKEYDANQNLTKVTDPTGAVTTYAYDAMNRPTAVTDAKGGKTTYGYDQAGRVMKVTNASGESTEYSYDAAGRVTKVTDATGAVTSYAYDEAGNVTGSTDPNGRTTTTAYDTLNRAVSVTQPSGAVTGYEYDAAGRVTKSTDGAGRSTDYGYDPAGQLTSMTDGTGAVTNYAYDPVGNITGITDPRGGTITLGYTPTNQVKVQTDQNGDTTQYAYTAAGVLAQETNPLGVVTTYGHDMNANLTQVVENAKAGADATVDTNVTTNYAYDPVNRLTQVTDPKGGKSAYEYDPLGALTKSTNQVGDTTRYTYDAASRTSTVTDGNGKKTTYSRDADGRITKVAPQGADSATFTYDKAGQLTQMVDSTGKTTWAYTPDGLTASETTKDGSADAKAVAYAYDAGGARTGLTYPDGSTVAYALDGAAHVTGLTDATGTTTYAYNASGLLTQADRSNGTTSTYAYDAVGRITDILHTGSTATNPDAKSATAVSAPVPADPSPNTTVTPGADVAPTPVAPTLAPSTPNPSVPTPSPSPTSASSAKSTGNGKGNGAGNGCGNGGTKPGCPGATPTPTPTVSPTPSPTPSTPSGATDGPGCGNGGVTPGCPVAALTAADGLPLHLAYTYNAAGSTTQQVQESATKDLTTDYAYDPLGRLTGSTRTDGAKATYSYDANGNQTGGTDTDRLTGQLVKFSATFNSANQLTERKTDPSAGLSLDGPASTVVKNTFDEAGNLTVQATDSTRQVNGNSGHTETTTVTAKNTFDYTGRLLTQARDDGQNTAFTYDGLGRTATQALPTGLADDKKNKNGNGAGPHLTGCGIGGTTPGCPGVGDLTMFGGQTARVFNDGLTPIAWATGSLTTGLVYGPQGADHQLTTTSTGASSSWLYLDRQRTVRATASADGATTSASAYTDFGVLEPAAGTLYAGAGTEAAPGQEDKLSAVHLPVATTRTPVGYTSEQANPVAGLQHYYARDYQPGTASWIQDDTWSGNSGKPGTLNKYAYVLNNPTTLTDWMGNRPWDPAYDVRSDGHGSWNLQPKPGVTTLEGNTPPSFNWADPGGPAPDPWVSNEPTGGTTQEGPSTNSQQSGYSSAGGMCPKDWTTSAYDYQCEFYLANGDSYKWGSNEEAFRYFSSHLEQLFPFDAKNNPKEGQEFNLCVKTVFGCFGDAPIRVTEVGSNSLTFTSLPGHPEGADNVITFSFYDNGRGLRIAATGPNSRNWFQSYLPWYFWSRLDYGLESAAQ</sequence>
<feature type="compositionally biased region" description="Polar residues" evidence="1">
    <location>
        <begin position="1502"/>
        <end position="1512"/>
    </location>
</feature>
<comment type="caution">
    <text evidence="4">The sequence shown here is derived from an EMBL/GenBank/DDBJ whole genome shotgun (WGS) entry which is preliminary data.</text>
</comment>
<gene>
    <name evidence="4" type="primary">rhsB</name>
    <name evidence="4" type="ORF">RS86_02524</name>
</gene>
<feature type="chain" id="PRO_5002445380" evidence="2">
    <location>
        <begin position="27"/>
        <end position="2069"/>
    </location>
</feature>
<dbReference type="GO" id="GO:0016787">
    <property type="term" value="F:hydrolase activity"/>
    <property type="evidence" value="ECO:0007669"/>
    <property type="project" value="UniProtKB-KW"/>
</dbReference>
<evidence type="ECO:0000313" key="5">
    <source>
        <dbReference type="Proteomes" id="UP000033740"/>
    </source>
</evidence>
<dbReference type="InterPro" id="IPR006530">
    <property type="entry name" value="YD"/>
</dbReference>
<evidence type="ECO:0000259" key="3">
    <source>
        <dbReference type="Pfam" id="PF20148"/>
    </source>
</evidence>
<feature type="region of interest" description="Disordered" evidence="1">
    <location>
        <begin position="1480"/>
        <end position="1515"/>
    </location>
</feature>
<dbReference type="PANTHER" id="PTHR32305:SF15">
    <property type="entry name" value="PROTEIN RHSA-RELATED"/>
    <property type="match status" value="1"/>
</dbReference>
<feature type="compositionally biased region" description="Low complexity" evidence="1">
    <location>
        <begin position="1368"/>
        <end position="1378"/>
    </location>
</feature>
<feature type="compositionally biased region" description="Pro residues" evidence="1">
    <location>
        <begin position="1356"/>
        <end position="1367"/>
    </location>
</feature>
<feature type="region of interest" description="Disordered" evidence="1">
    <location>
        <begin position="1309"/>
        <end position="1430"/>
    </location>
</feature>
<evidence type="ECO:0000256" key="2">
    <source>
        <dbReference type="SAM" id="SignalP"/>
    </source>
</evidence>
<dbReference type="STRING" id="582680.RS86_02524"/>